<evidence type="ECO:0000313" key="3">
    <source>
        <dbReference type="Proteomes" id="UP000030988"/>
    </source>
</evidence>
<dbReference type="Pfam" id="PF04977">
    <property type="entry name" value="DivIC"/>
    <property type="match status" value="1"/>
</dbReference>
<keyword evidence="1" id="KW-0472">Membrane</keyword>
<name>A0A0B2C172_9SPHN</name>
<gene>
    <name evidence="2" type="ORF">PK98_05625</name>
</gene>
<dbReference type="Proteomes" id="UP000030988">
    <property type="component" value="Unassembled WGS sequence"/>
</dbReference>
<protein>
    <submittedName>
        <fullName evidence="2">Septum formation initiator</fullName>
    </submittedName>
</protein>
<keyword evidence="1" id="KW-1133">Transmembrane helix</keyword>
<proteinExistence type="predicted"/>
<feature type="transmembrane region" description="Helical" evidence="1">
    <location>
        <begin position="20"/>
        <end position="42"/>
    </location>
</feature>
<dbReference type="STRING" id="1572751.PK98_05625"/>
<dbReference type="OrthoDB" id="9815600at2"/>
<reference evidence="2 3" key="1">
    <citation type="submission" date="2014-11" db="EMBL/GenBank/DDBJ databases">
        <title>Draft genome sequence of Kirrobacter mercurialis.</title>
        <authorList>
            <person name="Coil D.A."/>
            <person name="Eisen J.A."/>
        </authorList>
    </citation>
    <scope>NUCLEOTIDE SEQUENCE [LARGE SCALE GENOMIC DNA]</scope>
    <source>
        <strain evidence="2 3">Coronado</strain>
    </source>
</reference>
<evidence type="ECO:0000313" key="2">
    <source>
        <dbReference type="EMBL" id="KHL26032.1"/>
    </source>
</evidence>
<organism evidence="2 3">
    <name type="scientific">Croceibacterium mercuriale</name>
    <dbReference type="NCBI Taxonomy" id="1572751"/>
    <lineage>
        <taxon>Bacteria</taxon>
        <taxon>Pseudomonadati</taxon>
        <taxon>Pseudomonadota</taxon>
        <taxon>Alphaproteobacteria</taxon>
        <taxon>Sphingomonadales</taxon>
        <taxon>Erythrobacteraceae</taxon>
        <taxon>Croceibacterium</taxon>
    </lineage>
</organism>
<dbReference type="InterPro" id="IPR007060">
    <property type="entry name" value="FtsL/DivIC"/>
</dbReference>
<dbReference type="AlphaFoldDB" id="A0A0B2C172"/>
<accession>A0A0B2C172</accession>
<dbReference type="RefSeq" id="WP_039094926.1">
    <property type="nucleotide sequence ID" value="NZ_JTDN01000001.1"/>
</dbReference>
<evidence type="ECO:0000256" key="1">
    <source>
        <dbReference type="SAM" id="Phobius"/>
    </source>
</evidence>
<keyword evidence="1" id="KW-0812">Transmembrane</keyword>
<keyword evidence="3" id="KW-1185">Reference proteome</keyword>
<sequence length="108" mass="11837">MRTGPLPRTSLTQGRKGQALIVIALIVLGALALAGPYGVLAWGESQAVLKERQERIARLEAERSELTNLVDRLDPEAADPDLVTELIRRDLNVAHPDEYVMEVQPAAQ</sequence>
<comment type="caution">
    <text evidence="2">The sequence shown here is derived from an EMBL/GenBank/DDBJ whole genome shotgun (WGS) entry which is preliminary data.</text>
</comment>
<dbReference type="EMBL" id="JTDN01000001">
    <property type="protein sequence ID" value="KHL26032.1"/>
    <property type="molecule type" value="Genomic_DNA"/>
</dbReference>